<feature type="compositionally biased region" description="Basic and acidic residues" evidence="1">
    <location>
        <begin position="1"/>
        <end position="11"/>
    </location>
</feature>
<dbReference type="Proteomes" id="UP000198618">
    <property type="component" value="Unassembled WGS sequence"/>
</dbReference>
<sequence>MMQEDVRRKLNEASQKLSSNLNQVQNNLTNLLQNNSKNADLQNRLTSLVNQLRNR</sequence>
<dbReference type="EMBL" id="FOHE01000001">
    <property type="protein sequence ID" value="SES65106.1"/>
    <property type="molecule type" value="Genomic_DNA"/>
</dbReference>
<reference evidence="2 3" key="1">
    <citation type="submission" date="2016-10" db="EMBL/GenBank/DDBJ databases">
        <authorList>
            <person name="de Groot N.N."/>
        </authorList>
    </citation>
    <scope>NUCLEOTIDE SEQUENCE [LARGE SCALE GENOMIC DNA]</scope>
    <source>
        <strain evidence="2 3">IBRC-M 10780</strain>
    </source>
</reference>
<organism evidence="2 3">
    <name type="scientific">Oceanobacillus limi</name>
    <dbReference type="NCBI Taxonomy" id="930131"/>
    <lineage>
        <taxon>Bacteria</taxon>
        <taxon>Bacillati</taxon>
        <taxon>Bacillota</taxon>
        <taxon>Bacilli</taxon>
        <taxon>Bacillales</taxon>
        <taxon>Bacillaceae</taxon>
        <taxon>Oceanobacillus</taxon>
    </lineage>
</organism>
<gene>
    <name evidence="2" type="ORF">SAMN05216389_101254</name>
</gene>
<evidence type="ECO:0000313" key="2">
    <source>
        <dbReference type="EMBL" id="SES65106.1"/>
    </source>
</evidence>
<feature type="region of interest" description="Disordered" evidence="1">
    <location>
        <begin position="1"/>
        <end position="21"/>
    </location>
</feature>
<name>A0A1H9Y841_9BACI</name>
<evidence type="ECO:0000313" key="3">
    <source>
        <dbReference type="Proteomes" id="UP000198618"/>
    </source>
</evidence>
<accession>A0A1H9Y841</accession>
<proteinExistence type="predicted"/>
<dbReference type="AlphaFoldDB" id="A0A1H9Y841"/>
<keyword evidence="3" id="KW-1185">Reference proteome</keyword>
<evidence type="ECO:0000256" key="1">
    <source>
        <dbReference type="SAM" id="MobiDB-lite"/>
    </source>
</evidence>
<protein>
    <submittedName>
        <fullName evidence="2">Uncharacterized protein</fullName>
    </submittedName>
</protein>